<accession>A0A8J6AQ16</accession>
<proteinExistence type="inferred from homology"/>
<name>A0A8J6AQ16_9EUKA</name>
<keyword evidence="4" id="KW-0804">Transcription</keyword>
<dbReference type="AlphaFoldDB" id="A0A8J6AQ16"/>
<feature type="domain" description="TAFII28-like protein" evidence="6">
    <location>
        <begin position="51"/>
        <end position="137"/>
    </location>
</feature>
<dbReference type="Pfam" id="PF04719">
    <property type="entry name" value="TAFII28"/>
    <property type="match status" value="1"/>
</dbReference>
<dbReference type="PANTHER" id="PTHR13218:SF8">
    <property type="entry name" value="TRANSCRIPTION INITIATION FACTOR TFIID SUBUNIT 11"/>
    <property type="match status" value="1"/>
</dbReference>
<keyword evidence="3" id="KW-0805">Transcription regulation</keyword>
<comment type="subcellular location">
    <subcellularLocation>
        <location evidence="1">Nucleus</location>
    </subcellularLocation>
</comment>
<evidence type="ECO:0000313" key="8">
    <source>
        <dbReference type="Proteomes" id="UP000717585"/>
    </source>
</evidence>
<dbReference type="InterPro" id="IPR006809">
    <property type="entry name" value="TAFII28_dom"/>
</dbReference>
<reference evidence="7" key="1">
    <citation type="submission" date="2021-05" db="EMBL/GenBank/DDBJ databases">
        <title>A free-living protist that lacks canonical eukaryotic 1 DNA replication and segregation systems.</title>
        <authorList>
            <person name="Salas-Leiva D.E."/>
            <person name="Tromer E.C."/>
            <person name="Curtis B.A."/>
            <person name="Jerlstrom-Hultqvist J."/>
            <person name="Kolisko M."/>
            <person name="Yi Z."/>
            <person name="Salas-Leiva J.S."/>
            <person name="Gallot-Lavallee L."/>
            <person name="Kops G.J.P.L."/>
            <person name="Archibald J.M."/>
            <person name="Simpson A.G.B."/>
            <person name="Roger A.J."/>
        </authorList>
    </citation>
    <scope>NUCLEOTIDE SEQUENCE</scope>
    <source>
        <strain evidence="7">BICM</strain>
    </source>
</reference>
<gene>
    <name evidence="7" type="ORF">J8273_7738</name>
</gene>
<evidence type="ECO:0000256" key="5">
    <source>
        <dbReference type="ARBA" id="ARBA00023242"/>
    </source>
</evidence>
<organism evidence="7 8">
    <name type="scientific">Carpediemonas membranifera</name>
    <dbReference type="NCBI Taxonomy" id="201153"/>
    <lineage>
        <taxon>Eukaryota</taxon>
        <taxon>Metamonada</taxon>
        <taxon>Carpediemonas-like organisms</taxon>
        <taxon>Carpediemonas</taxon>
    </lineage>
</organism>
<comment type="similarity">
    <text evidence="2">Belongs to the TAF11 family.</text>
</comment>
<protein>
    <submittedName>
        <fullName evidence="7">TAFII28-like protein</fullName>
    </submittedName>
</protein>
<dbReference type="InterPro" id="IPR045127">
    <property type="entry name" value="TAF11-like"/>
</dbReference>
<dbReference type="OrthoDB" id="28335at2759"/>
<keyword evidence="8" id="KW-1185">Reference proteome</keyword>
<evidence type="ECO:0000256" key="1">
    <source>
        <dbReference type="ARBA" id="ARBA00004123"/>
    </source>
</evidence>
<evidence type="ECO:0000256" key="2">
    <source>
        <dbReference type="ARBA" id="ARBA00009788"/>
    </source>
</evidence>
<dbReference type="EMBL" id="JAHDYR010000064">
    <property type="protein sequence ID" value="KAG9390388.1"/>
    <property type="molecule type" value="Genomic_DNA"/>
</dbReference>
<comment type="caution">
    <text evidence="7">The sequence shown here is derived from an EMBL/GenBank/DDBJ whole genome shotgun (WGS) entry which is preliminary data.</text>
</comment>
<dbReference type="GO" id="GO:0005669">
    <property type="term" value="C:transcription factor TFIID complex"/>
    <property type="evidence" value="ECO:0007669"/>
    <property type="project" value="InterPro"/>
</dbReference>
<evidence type="ECO:0000259" key="6">
    <source>
        <dbReference type="Pfam" id="PF04719"/>
    </source>
</evidence>
<dbReference type="PANTHER" id="PTHR13218">
    <property type="entry name" value="TRANSCRIPTION INITIATION FACTOR TFIID SUBUNIT 11-RELATED"/>
    <property type="match status" value="1"/>
</dbReference>
<dbReference type="Proteomes" id="UP000717585">
    <property type="component" value="Unassembled WGS sequence"/>
</dbReference>
<evidence type="ECO:0000313" key="7">
    <source>
        <dbReference type="EMBL" id="KAG9390388.1"/>
    </source>
</evidence>
<keyword evidence="5" id="KW-0539">Nucleus</keyword>
<evidence type="ECO:0000256" key="4">
    <source>
        <dbReference type="ARBA" id="ARBA00023163"/>
    </source>
</evidence>
<dbReference type="InterPro" id="IPR009072">
    <property type="entry name" value="Histone-fold"/>
</dbReference>
<sequence>MSQARQAASTINYLEAQEKSEKSRRPLIADPNNRRENKLRQLLMNESESVRLRYRIHRETSFAGDAMMGQGSLRRLMATAVEQGGRGQSIDADAIVVMQSFCKTYMTELMAEAMAIQESWGDSGQLCPVHIEEAHRRLKRDGLAAN</sequence>
<dbReference type="Gene3D" id="1.10.20.10">
    <property type="entry name" value="Histone, subunit A"/>
    <property type="match status" value="1"/>
</dbReference>
<dbReference type="GO" id="GO:0046982">
    <property type="term" value="F:protein heterodimerization activity"/>
    <property type="evidence" value="ECO:0007669"/>
    <property type="project" value="InterPro"/>
</dbReference>
<evidence type="ECO:0000256" key="3">
    <source>
        <dbReference type="ARBA" id="ARBA00023015"/>
    </source>
</evidence>
<dbReference type="GO" id="GO:0051123">
    <property type="term" value="P:RNA polymerase II preinitiation complex assembly"/>
    <property type="evidence" value="ECO:0007669"/>
    <property type="project" value="InterPro"/>
</dbReference>
<dbReference type="SUPFAM" id="SSF47113">
    <property type="entry name" value="Histone-fold"/>
    <property type="match status" value="1"/>
</dbReference>
<dbReference type="GO" id="GO:0016251">
    <property type="term" value="F:RNA polymerase II general transcription initiation factor activity"/>
    <property type="evidence" value="ECO:0007669"/>
    <property type="project" value="TreeGrafter"/>
</dbReference>